<dbReference type="GO" id="GO:0016787">
    <property type="term" value="F:hydrolase activity"/>
    <property type="evidence" value="ECO:0007669"/>
    <property type="project" value="UniProtKB-KW"/>
</dbReference>
<protein>
    <submittedName>
        <fullName evidence="5">Putative mutator protein MutT4</fullName>
        <ecNumber evidence="5">3.6.1.-</ecNumber>
    </submittedName>
</protein>
<dbReference type="PROSITE" id="PS00893">
    <property type="entry name" value="NUDIX_BOX"/>
    <property type="match status" value="1"/>
</dbReference>
<dbReference type="OrthoDB" id="9816289at2"/>
<keyword evidence="2 3" id="KW-0378">Hydrolase</keyword>
<dbReference type="InterPro" id="IPR000086">
    <property type="entry name" value="NUDIX_hydrolase_dom"/>
</dbReference>
<dbReference type="EMBL" id="LOEE01000003">
    <property type="protein sequence ID" value="KXG78974.1"/>
    <property type="molecule type" value="Genomic_DNA"/>
</dbReference>
<evidence type="ECO:0000256" key="2">
    <source>
        <dbReference type="ARBA" id="ARBA00022801"/>
    </source>
</evidence>
<dbReference type="Pfam" id="PF00293">
    <property type="entry name" value="NUDIX"/>
    <property type="match status" value="1"/>
</dbReference>
<dbReference type="EC" id="3.6.1.-" evidence="5"/>
<keyword evidence="6" id="KW-1185">Reference proteome</keyword>
<dbReference type="Proteomes" id="UP000070456">
    <property type="component" value="Unassembled WGS sequence"/>
</dbReference>
<comment type="caution">
    <text evidence="5">The sequence shown here is derived from an EMBL/GenBank/DDBJ whole genome shotgun (WGS) entry which is preliminary data.</text>
</comment>
<evidence type="ECO:0000259" key="4">
    <source>
        <dbReference type="PROSITE" id="PS51462"/>
    </source>
</evidence>
<name>A0A140LEJ9_9FIRM</name>
<dbReference type="InterPro" id="IPR020476">
    <property type="entry name" value="Nudix_hydrolase"/>
</dbReference>
<sequence length="125" mass="14232">MKIAAMGIVVKDHQVLLVNRKWYPKLWSPPGGFVDAGETVEQAVYREVWEETGVVCKVMGKIHELVYEDSHVIIYACLYLSGELQCSFESFEVRWFEIDCLPSPLSPDIAVFEKALRTIQDIANP</sequence>
<evidence type="ECO:0000256" key="1">
    <source>
        <dbReference type="ARBA" id="ARBA00005582"/>
    </source>
</evidence>
<dbReference type="PANTHER" id="PTHR43736">
    <property type="entry name" value="ADP-RIBOSE PYROPHOSPHATASE"/>
    <property type="match status" value="1"/>
</dbReference>
<proteinExistence type="inferred from homology"/>
<dbReference type="Gene3D" id="3.90.79.10">
    <property type="entry name" value="Nucleoside Triphosphate Pyrophosphohydrolase"/>
    <property type="match status" value="1"/>
</dbReference>
<dbReference type="PROSITE" id="PS51462">
    <property type="entry name" value="NUDIX"/>
    <property type="match status" value="1"/>
</dbReference>
<dbReference type="InterPro" id="IPR020084">
    <property type="entry name" value="NUDIX_hydrolase_CS"/>
</dbReference>
<dbReference type="AlphaFoldDB" id="A0A140LEJ9"/>
<dbReference type="SUPFAM" id="SSF55811">
    <property type="entry name" value="Nudix"/>
    <property type="match status" value="1"/>
</dbReference>
<accession>A0A140LEJ9</accession>
<gene>
    <name evidence="5" type="primary">mutT4</name>
    <name evidence="5" type="ORF">AN619_01340</name>
</gene>
<feature type="domain" description="Nudix hydrolase" evidence="4">
    <location>
        <begin position="1"/>
        <end position="117"/>
    </location>
</feature>
<dbReference type="PANTHER" id="PTHR43736:SF1">
    <property type="entry name" value="DIHYDRONEOPTERIN TRIPHOSPHATE DIPHOSPHATASE"/>
    <property type="match status" value="1"/>
</dbReference>
<dbReference type="STRING" id="520762.AN619_01340"/>
<comment type="similarity">
    <text evidence="1 3">Belongs to the Nudix hydrolase family.</text>
</comment>
<evidence type="ECO:0000256" key="3">
    <source>
        <dbReference type="RuleBase" id="RU003476"/>
    </source>
</evidence>
<evidence type="ECO:0000313" key="6">
    <source>
        <dbReference type="Proteomes" id="UP000070456"/>
    </source>
</evidence>
<dbReference type="InterPro" id="IPR015797">
    <property type="entry name" value="NUDIX_hydrolase-like_dom_sf"/>
</dbReference>
<dbReference type="PRINTS" id="PR00502">
    <property type="entry name" value="NUDIXFAMILY"/>
</dbReference>
<evidence type="ECO:0000313" key="5">
    <source>
        <dbReference type="EMBL" id="KXG78974.1"/>
    </source>
</evidence>
<dbReference type="RefSeq" id="WP_068554054.1">
    <property type="nucleotide sequence ID" value="NZ_LOEE01000003.1"/>
</dbReference>
<organism evidence="5 6">
    <name type="scientific">Thermotalea metallivorans</name>
    <dbReference type="NCBI Taxonomy" id="520762"/>
    <lineage>
        <taxon>Bacteria</taxon>
        <taxon>Bacillati</taxon>
        <taxon>Bacillota</taxon>
        <taxon>Clostridia</taxon>
        <taxon>Peptostreptococcales</taxon>
        <taxon>Thermotaleaceae</taxon>
        <taxon>Thermotalea</taxon>
    </lineage>
</organism>
<reference evidence="5 6" key="1">
    <citation type="submission" date="2015-12" db="EMBL/GenBank/DDBJ databases">
        <title>Draft genome sequence of the thermoanaerobe Thermotalea metallivorans, an isolate from the runoff channel of the Great Artesian Basin, Australia.</title>
        <authorList>
            <person name="Patel B.K."/>
        </authorList>
    </citation>
    <scope>NUCLEOTIDE SEQUENCE [LARGE SCALE GENOMIC DNA]</scope>
    <source>
        <strain evidence="5 6">B2-1</strain>
    </source>
</reference>